<organism evidence="1 2">
    <name type="scientific">Gillisia lutea</name>
    <dbReference type="NCBI Taxonomy" id="2909668"/>
    <lineage>
        <taxon>Bacteria</taxon>
        <taxon>Pseudomonadati</taxon>
        <taxon>Bacteroidota</taxon>
        <taxon>Flavobacteriia</taxon>
        <taxon>Flavobacteriales</taxon>
        <taxon>Flavobacteriaceae</taxon>
        <taxon>Gillisia</taxon>
    </lineage>
</organism>
<name>A0ABS9EHJ0_9FLAO</name>
<dbReference type="RefSeq" id="WP_236134470.1">
    <property type="nucleotide sequence ID" value="NZ_JAKGTH010000010.1"/>
</dbReference>
<dbReference type="PROSITE" id="PS51257">
    <property type="entry name" value="PROKAR_LIPOPROTEIN"/>
    <property type="match status" value="1"/>
</dbReference>
<dbReference type="EMBL" id="JAKGTH010000010">
    <property type="protein sequence ID" value="MCF4102325.1"/>
    <property type="molecule type" value="Genomic_DNA"/>
</dbReference>
<evidence type="ECO:0000313" key="2">
    <source>
        <dbReference type="Proteomes" id="UP001179363"/>
    </source>
</evidence>
<dbReference type="Pfam" id="PF02643">
    <property type="entry name" value="DUF192"/>
    <property type="match status" value="1"/>
</dbReference>
<evidence type="ECO:0000313" key="1">
    <source>
        <dbReference type="EMBL" id="MCF4102325.1"/>
    </source>
</evidence>
<dbReference type="PANTHER" id="PTHR37953">
    <property type="entry name" value="UPF0127 PROTEIN MJ1496"/>
    <property type="match status" value="1"/>
</dbReference>
<keyword evidence="2" id="KW-1185">Reference proteome</keyword>
<accession>A0ABS9EHJ0</accession>
<dbReference type="InterPro" id="IPR003795">
    <property type="entry name" value="DUF192"/>
</dbReference>
<sequence>MKLKINILFCGLLVGILTSCGEDSKDNREVETAEITFKKEGELYLLKAKDTIKKIDIEIADNDYEQQTGLMYRESMLEEEGMLFIFNTSSPRSFYMKNTYIPLDIIYYSQDSTVVSFYKNTTPLDETSLPSNAPAKFVLELNAGKIAEWNIEVGDKIDFKRLD</sequence>
<proteinExistence type="predicted"/>
<dbReference type="PANTHER" id="PTHR37953:SF1">
    <property type="entry name" value="UPF0127 PROTEIN MJ1496"/>
    <property type="match status" value="1"/>
</dbReference>
<gene>
    <name evidence="1" type="ORF">L1I30_11650</name>
</gene>
<dbReference type="Gene3D" id="2.60.120.1140">
    <property type="entry name" value="Protein of unknown function DUF192"/>
    <property type="match status" value="1"/>
</dbReference>
<dbReference type="InterPro" id="IPR038695">
    <property type="entry name" value="Saro_0823-like_sf"/>
</dbReference>
<protein>
    <submittedName>
        <fullName evidence="1">DUF192 domain-containing protein</fullName>
    </submittedName>
</protein>
<reference evidence="1" key="1">
    <citation type="submission" date="2022-01" db="EMBL/GenBank/DDBJ databases">
        <title>Gillisia lutea sp. nov., isolated from marine plastic residues from the Malvarosa beach (Valencia, Spain).</title>
        <authorList>
            <person name="Vidal-Verdu A."/>
            <person name="Molina-Menor E."/>
            <person name="Satari L."/>
            <person name="Pascual J."/>
            <person name="Pereto J."/>
            <person name="Porcar M."/>
        </authorList>
    </citation>
    <scope>NUCLEOTIDE SEQUENCE</scope>
    <source>
        <strain evidence="1">M10.2A</strain>
    </source>
</reference>
<comment type="caution">
    <text evidence="1">The sequence shown here is derived from an EMBL/GenBank/DDBJ whole genome shotgun (WGS) entry which is preliminary data.</text>
</comment>
<dbReference type="Proteomes" id="UP001179363">
    <property type="component" value="Unassembled WGS sequence"/>
</dbReference>